<dbReference type="Gene3D" id="3.30.200.20">
    <property type="entry name" value="Phosphorylase Kinase, domain 1"/>
    <property type="match status" value="1"/>
</dbReference>
<dbReference type="PROSITE" id="PS51473">
    <property type="entry name" value="GNK2"/>
    <property type="match status" value="1"/>
</dbReference>
<dbReference type="Proteomes" id="UP000631114">
    <property type="component" value="Unassembled WGS sequence"/>
</dbReference>
<keyword evidence="9" id="KW-0418">Kinase</keyword>
<keyword evidence="10" id="KW-0067">ATP-binding</keyword>
<dbReference type="Gene3D" id="3.30.430.20">
    <property type="entry name" value="Gnk2 domain, C-X8-C-X2-C motif"/>
    <property type="match status" value="1"/>
</dbReference>
<keyword evidence="6" id="KW-0732">Signal</keyword>
<evidence type="ECO:0000256" key="15">
    <source>
        <dbReference type="ARBA" id="ARBA00047899"/>
    </source>
</evidence>
<dbReference type="FunFam" id="1.10.510.10:FF:000060">
    <property type="entry name" value="G-type lectin S-receptor-like serine/threonine-protein kinase"/>
    <property type="match status" value="1"/>
</dbReference>
<dbReference type="GO" id="GO:0004674">
    <property type="term" value="F:protein serine/threonine kinase activity"/>
    <property type="evidence" value="ECO:0007669"/>
    <property type="project" value="UniProtKB-KW"/>
</dbReference>
<dbReference type="PROSITE" id="PS00108">
    <property type="entry name" value="PROTEIN_KINASE_ST"/>
    <property type="match status" value="1"/>
</dbReference>
<dbReference type="InterPro" id="IPR000719">
    <property type="entry name" value="Prot_kinase_dom"/>
</dbReference>
<evidence type="ECO:0000256" key="9">
    <source>
        <dbReference type="ARBA" id="ARBA00022777"/>
    </source>
</evidence>
<evidence type="ECO:0000256" key="12">
    <source>
        <dbReference type="ARBA" id="ARBA00023136"/>
    </source>
</evidence>
<dbReference type="GO" id="GO:0005524">
    <property type="term" value="F:ATP binding"/>
    <property type="evidence" value="ECO:0007669"/>
    <property type="project" value="UniProtKB-KW"/>
</dbReference>
<keyword evidence="3" id="KW-0723">Serine/threonine-protein kinase</keyword>
<evidence type="ECO:0000256" key="5">
    <source>
        <dbReference type="ARBA" id="ARBA00022692"/>
    </source>
</evidence>
<dbReference type="AlphaFoldDB" id="A0A835I782"/>
<comment type="catalytic activity">
    <reaction evidence="16">
        <text>L-seryl-[protein] + ATP = O-phospho-L-seryl-[protein] + ADP + H(+)</text>
        <dbReference type="Rhea" id="RHEA:17989"/>
        <dbReference type="Rhea" id="RHEA-COMP:9863"/>
        <dbReference type="Rhea" id="RHEA-COMP:11604"/>
        <dbReference type="ChEBI" id="CHEBI:15378"/>
        <dbReference type="ChEBI" id="CHEBI:29999"/>
        <dbReference type="ChEBI" id="CHEBI:30616"/>
        <dbReference type="ChEBI" id="CHEBI:83421"/>
        <dbReference type="ChEBI" id="CHEBI:456216"/>
        <dbReference type="EC" id="2.7.11.1"/>
    </reaction>
</comment>
<dbReference type="InterPro" id="IPR002902">
    <property type="entry name" value="GNK2"/>
</dbReference>
<gene>
    <name evidence="20" type="ORF">IFM89_028692</name>
</gene>
<dbReference type="EMBL" id="JADFTS010000004">
    <property type="protein sequence ID" value="KAF9611268.1"/>
    <property type="molecule type" value="Genomic_DNA"/>
</dbReference>
<evidence type="ECO:0000256" key="7">
    <source>
        <dbReference type="ARBA" id="ARBA00022737"/>
    </source>
</evidence>
<dbReference type="InterPro" id="IPR001245">
    <property type="entry name" value="Ser-Thr/Tyr_kinase_cat_dom"/>
</dbReference>
<evidence type="ECO:0000259" key="19">
    <source>
        <dbReference type="PROSITE" id="PS51473"/>
    </source>
</evidence>
<keyword evidence="8" id="KW-0547">Nucleotide-binding</keyword>
<dbReference type="InterPro" id="IPR038408">
    <property type="entry name" value="GNK2_sf"/>
</dbReference>
<sequence length="562" mass="63530">MNEEAIVWGENCQLRYSNESFFGIADISSDLTFYNMRNIANPNSFRQVVKGLLHNLSMSVSFNPSIGGYAIGQQNYTEINETIYGIVQCTRDLSGDECNRCLQKAILDIQSCCYYYRGARVYSRVCFLRYQLYPLVEAAPTSTENKCILKSHDRREQFPVVIFVVAAILVVVVALLCCWGLTVCWRKRRRKENIESINQEGSSHGVVNLTSTSTLYQNRQETELKHTDLPVMSLATILEITNNFSDSNILGQGCFGPVYKGVQPDGREVAVKRLSIVSDQGSEEFMNEVLLILKLQHKNLVKLLGCCIDEDEKILVYEYMPNRSLDFFLFDPNRRLQLDWTKRLDIITGIARAILYLHQDSRLRIIHRDLKTSNILLDENLNPKISDFGMARMFGGNLGEANTGKVVGTFGYMAPEYAMEGLYSTKSDVYSFGVLLFEIVTGKRNSRFHLSPHAPSLLAYVRMATLERGERGKGLELMDPTLKESCSTTTKLLRCIHIGLLCVQDDLVDRPNMSSIIVMLGNESVPLHQPKQPAFSMGRLIQNDLPIDCSINELTISSVIPR</sequence>
<dbReference type="Pfam" id="PF07714">
    <property type="entry name" value="PK_Tyr_Ser-Thr"/>
    <property type="match status" value="1"/>
</dbReference>
<keyword evidence="21" id="KW-1185">Reference proteome</keyword>
<dbReference type="Pfam" id="PF01657">
    <property type="entry name" value="Stress-antifung"/>
    <property type="match status" value="1"/>
</dbReference>
<evidence type="ECO:0000256" key="3">
    <source>
        <dbReference type="ARBA" id="ARBA00022527"/>
    </source>
</evidence>
<dbReference type="SMART" id="SM00220">
    <property type="entry name" value="S_TKc"/>
    <property type="match status" value="1"/>
</dbReference>
<evidence type="ECO:0000313" key="20">
    <source>
        <dbReference type="EMBL" id="KAF9611268.1"/>
    </source>
</evidence>
<proteinExistence type="predicted"/>
<keyword evidence="4" id="KW-0808">Transferase</keyword>
<feature type="domain" description="Protein kinase" evidence="18">
    <location>
        <begin position="244"/>
        <end position="535"/>
    </location>
</feature>
<dbReference type="PROSITE" id="PS50011">
    <property type="entry name" value="PROTEIN_KINASE_DOM"/>
    <property type="match status" value="1"/>
</dbReference>
<dbReference type="GO" id="GO:0005886">
    <property type="term" value="C:plasma membrane"/>
    <property type="evidence" value="ECO:0007669"/>
    <property type="project" value="TreeGrafter"/>
</dbReference>
<dbReference type="OrthoDB" id="1923309at2759"/>
<keyword evidence="11 17" id="KW-1133">Transmembrane helix</keyword>
<comment type="caution">
    <text evidence="20">The sequence shown here is derived from an EMBL/GenBank/DDBJ whole genome shotgun (WGS) entry which is preliminary data.</text>
</comment>
<comment type="catalytic activity">
    <reaction evidence="15">
        <text>L-threonyl-[protein] + ATP = O-phospho-L-threonyl-[protein] + ADP + H(+)</text>
        <dbReference type="Rhea" id="RHEA:46608"/>
        <dbReference type="Rhea" id="RHEA-COMP:11060"/>
        <dbReference type="Rhea" id="RHEA-COMP:11605"/>
        <dbReference type="ChEBI" id="CHEBI:15378"/>
        <dbReference type="ChEBI" id="CHEBI:30013"/>
        <dbReference type="ChEBI" id="CHEBI:30616"/>
        <dbReference type="ChEBI" id="CHEBI:61977"/>
        <dbReference type="ChEBI" id="CHEBI:456216"/>
        <dbReference type="EC" id="2.7.11.1"/>
    </reaction>
</comment>
<keyword evidence="5 17" id="KW-0812">Transmembrane</keyword>
<evidence type="ECO:0000256" key="8">
    <source>
        <dbReference type="ARBA" id="ARBA00022741"/>
    </source>
</evidence>
<dbReference type="Gene3D" id="1.10.510.10">
    <property type="entry name" value="Transferase(Phosphotransferase) domain 1"/>
    <property type="match status" value="1"/>
</dbReference>
<dbReference type="PANTHER" id="PTHR27002:SF679">
    <property type="entry name" value="CYSTEINE-RICH RECEPTOR-LIKE PROTEIN KINASE 10 ISOFORM X1"/>
    <property type="match status" value="1"/>
</dbReference>
<organism evidence="20 21">
    <name type="scientific">Coptis chinensis</name>
    <dbReference type="NCBI Taxonomy" id="261450"/>
    <lineage>
        <taxon>Eukaryota</taxon>
        <taxon>Viridiplantae</taxon>
        <taxon>Streptophyta</taxon>
        <taxon>Embryophyta</taxon>
        <taxon>Tracheophyta</taxon>
        <taxon>Spermatophyta</taxon>
        <taxon>Magnoliopsida</taxon>
        <taxon>Ranunculales</taxon>
        <taxon>Ranunculaceae</taxon>
        <taxon>Coptidoideae</taxon>
        <taxon>Coptis</taxon>
    </lineage>
</organism>
<keyword evidence="7" id="KW-0677">Repeat</keyword>
<name>A0A835I782_9MAGN</name>
<comment type="subcellular location">
    <subcellularLocation>
        <location evidence="1">Membrane</location>
        <topology evidence="1">Single-pass membrane protein</topology>
    </subcellularLocation>
</comment>
<evidence type="ECO:0000256" key="2">
    <source>
        <dbReference type="ARBA" id="ARBA00012513"/>
    </source>
</evidence>
<evidence type="ECO:0000256" key="13">
    <source>
        <dbReference type="ARBA" id="ARBA00023157"/>
    </source>
</evidence>
<evidence type="ECO:0000256" key="11">
    <source>
        <dbReference type="ARBA" id="ARBA00022989"/>
    </source>
</evidence>
<evidence type="ECO:0000256" key="17">
    <source>
        <dbReference type="SAM" id="Phobius"/>
    </source>
</evidence>
<protein>
    <recommendedName>
        <fullName evidence="2">non-specific serine/threonine protein kinase</fullName>
        <ecNumber evidence="2">2.7.11.1</ecNumber>
    </recommendedName>
</protein>
<accession>A0A835I782</accession>
<evidence type="ECO:0000256" key="4">
    <source>
        <dbReference type="ARBA" id="ARBA00022679"/>
    </source>
</evidence>
<dbReference type="CDD" id="cd14066">
    <property type="entry name" value="STKc_IRAK"/>
    <property type="match status" value="1"/>
</dbReference>
<evidence type="ECO:0000256" key="1">
    <source>
        <dbReference type="ARBA" id="ARBA00004167"/>
    </source>
</evidence>
<dbReference type="FunFam" id="3.30.200.20:FF:000195">
    <property type="entry name" value="G-type lectin S-receptor-like serine/threonine-protein kinase"/>
    <property type="match status" value="1"/>
</dbReference>
<dbReference type="InterPro" id="IPR011009">
    <property type="entry name" value="Kinase-like_dom_sf"/>
</dbReference>
<dbReference type="CDD" id="cd23509">
    <property type="entry name" value="Gnk2-like"/>
    <property type="match status" value="1"/>
</dbReference>
<feature type="domain" description="Gnk2-homologous" evidence="19">
    <location>
        <begin position="27"/>
        <end position="135"/>
    </location>
</feature>
<feature type="transmembrane region" description="Helical" evidence="17">
    <location>
        <begin position="158"/>
        <end position="181"/>
    </location>
</feature>
<evidence type="ECO:0000259" key="18">
    <source>
        <dbReference type="PROSITE" id="PS50011"/>
    </source>
</evidence>
<keyword evidence="12 17" id="KW-0472">Membrane</keyword>
<keyword evidence="14" id="KW-0325">Glycoprotein</keyword>
<evidence type="ECO:0000256" key="6">
    <source>
        <dbReference type="ARBA" id="ARBA00022729"/>
    </source>
</evidence>
<dbReference type="PANTHER" id="PTHR27002">
    <property type="entry name" value="RECEPTOR-LIKE SERINE/THREONINE-PROTEIN KINASE SD1-8"/>
    <property type="match status" value="1"/>
</dbReference>
<evidence type="ECO:0000313" key="21">
    <source>
        <dbReference type="Proteomes" id="UP000631114"/>
    </source>
</evidence>
<reference evidence="20 21" key="1">
    <citation type="submission" date="2020-10" db="EMBL/GenBank/DDBJ databases">
        <title>The Coptis chinensis genome and diversification of protoberbering-type alkaloids.</title>
        <authorList>
            <person name="Wang B."/>
            <person name="Shu S."/>
            <person name="Song C."/>
            <person name="Liu Y."/>
        </authorList>
    </citation>
    <scope>NUCLEOTIDE SEQUENCE [LARGE SCALE GENOMIC DNA]</scope>
    <source>
        <strain evidence="20">HL-2020</strain>
        <tissue evidence="20">Leaf</tissue>
    </source>
</reference>
<keyword evidence="13" id="KW-1015">Disulfide bond</keyword>
<evidence type="ECO:0000256" key="14">
    <source>
        <dbReference type="ARBA" id="ARBA00023180"/>
    </source>
</evidence>
<evidence type="ECO:0000256" key="16">
    <source>
        <dbReference type="ARBA" id="ARBA00048679"/>
    </source>
</evidence>
<dbReference type="InterPro" id="IPR008271">
    <property type="entry name" value="Ser/Thr_kinase_AS"/>
</dbReference>
<dbReference type="SUPFAM" id="SSF56112">
    <property type="entry name" value="Protein kinase-like (PK-like)"/>
    <property type="match status" value="1"/>
</dbReference>
<evidence type="ECO:0000256" key="10">
    <source>
        <dbReference type="ARBA" id="ARBA00022840"/>
    </source>
</evidence>
<dbReference type="EC" id="2.7.11.1" evidence="2"/>